<feature type="transmembrane region" description="Helical" evidence="1">
    <location>
        <begin position="207"/>
        <end position="227"/>
    </location>
</feature>
<evidence type="ECO:0000313" key="2">
    <source>
        <dbReference type="EMBL" id="KGE17374.1"/>
    </source>
</evidence>
<feature type="transmembrane region" description="Helical" evidence="1">
    <location>
        <begin position="18"/>
        <end position="35"/>
    </location>
</feature>
<keyword evidence="3" id="KW-1185">Reference proteome</keyword>
<dbReference type="STRING" id="268407.PWYN_22450"/>
<sequence length="237" mass="25730">MIALIAYLMRSYTRSQRYFASLSGIVIAVLVLYSYKPNPIMNSYAATAVILFIGCAAMGLSFLNHEQAVQRQVVIVHLRSARIYNIGGILSLTLLALLLDVMIVVYPMITGRFPEPVGIYRFLLALIGHGLLGLLGISISLFLQSSWVAKRSHAVGLMLASIILSIGGTQISSLLEGPLIPLRFLLPPVAPVMNALMNGDTLSTSGVLTSFAHVSLYIVLLIGIYVFKSGTKDYSRI</sequence>
<dbReference type="OrthoDB" id="1936187at2"/>
<feature type="transmembrane region" description="Helical" evidence="1">
    <location>
        <begin position="118"/>
        <end position="143"/>
    </location>
</feature>
<gene>
    <name evidence="2" type="ORF">PWYN_22450</name>
</gene>
<dbReference type="EMBL" id="JQCR01000003">
    <property type="protein sequence ID" value="KGE17374.1"/>
    <property type="molecule type" value="Genomic_DNA"/>
</dbReference>
<organism evidence="2 3">
    <name type="scientific">Paenibacillus wynnii</name>
    <dbReference type="NCBI Taxonomy" id="268407"/>
    <lineage>
        <taxon>Bacteria</taxon>
        <taxon>Bacillati</taxon>
        <taxon>Bacillota</taxon>
        <taxon>Bacilli</taxon>
        <taxon>Bacillales</taxon>
        <taxon>Paenibacillaceae</taxon>
        <taxon>Paenibacillus</taxon>
    </lineage>
</organism>
<reference evidence="2 3" key="1">
    <citation type="submission" date="2014-08" db="EMBL/GenBank/DDBJ databases">
        <authorList>
            <person name="den Bakker H.C."/>
        </authorList>
    </citation>
    <scope>NUCLEOTIDE SEQUENCE [LARGE SCALE GENOMIC DNA]</scope>
    <source>
        <strain evidence="2 3">DSM 18334</strain>
    </source>
</reference>
<feature type="transmembrane region" description="Helical" evidence="1">
    <location>
        <begin position="155"/>
        <end position="175"/>
    </location>
</feature>
<name>A0A098M496_9BACL</name>
<evidence type="ECO:0000256" key="1">
    <source>
        <dbReference type="SAM" id="Phobius"/>
    </source>
</evidence>
<proteinExistence type="predicted"/>
<feature type="transmembrane region" description="Helical" evidence="1">
    <location>
        <begin position="83"/>
        <end position="106"/>
    </location>
</feature>
<dbReference type="Proteomes" id="UP000029734">
    <property type="component" value="Unassembled WGS sequence"/>
</dbReference>
<protein>
    <submittedName>
        <fullName evidence="2">Uncharacterized protein</fullName>
    </submittedName>
</protein>
<keyword evidence="1" id="KW-1133">Transmembrane helix</keyword>
<evidence type="ECO:0000313" key="3">
    <source>
        <dbReference type="Proteomes" id="UP000029734"/>
    </source>
</evidence>
<reference evidence="2 3" key="2">
    <citation type="submission" date="2014-10" db="EMBL/GenBank/DDBJ databases">
        <title>Comparative genomics of the Paenibacillus odorifer group.</title>
        <authorList>
            <person name="Tsai Y.-C."/>
            <person name="Martin N."/>
            <person name="Korlach J."/>
            <person name="Wiedmann M."/>
        </authorList>
    </citation>
    <scope>NUCLEOTIDE SEQUENCE [LARGE SCALE GENOMIC DNA]</scope>
    <source>
        <strain evidence="2 3">DSM 18334</strain>
    </source>
</reference>
<dbReference type="eggNOG" id="ENOG5032Z4V">
    <property type="taxonomic scope" value="Bacteria"/>
</dbReference>
<comment type="caution">
    <text evidence="2">The sequence shown here is derived from an EMBL/GenBank/DDBJ whole genome shotgun (WGS) entry which is preliminary data.</text>
</comment>
<dbReference type="RefSeq" id="WP_036656175.1">
    <property type="nucleotide sequence ID" value="NZ_JQCR01000003.1"/>
</dbReference>
<feature type="transmembrane region" description="Helical" evidence="1">
    <location>
        <begin position="41"/>
        <end position="63"/>
    </location>
</feature>
<keyword evidence="1" id="KW-0472">Membrane</keyword>
<dbReference type="AlphaFoldDB" id="A0A098M496"/>
<keyword evidence="1" id="KW-0812">Transmembrane</keyword>
<accession>A0A098M496</accession>